<protein>
    <recommendedName>
        <fullName evidence="3">Pentacotripeptide-repeat region of PRORP domain-containing protein</fullName>
    </recommendedName>
</protein>
<reference evidence="1 2" key="1">
    <citation type="journal article" date="2016" name="Sci. Rep.">
        <title>Peltaster fructicola genome reveals evolution from an invasive phytopathogen to an ectophytic parasite.</title>
        <authorList>
            <person name="Xu C."/>
            <person name="Chen H."/>
            <person name="Gleason M.L."/>
            <person name="Xu J.R."/>
            <person name="Liu H."/>
            <person name="Zhang R."/>
            <person name="Sun G."/>
        </authorList>
    </citation>
    <scope>NUCLEOTIDE SEQUENCE [LARGE SCALE GENOMIC DNA]</scope>
    <source>
        <strain evidence="1 2">LNHT1506</strain>
    </source>
</reference>
<accession>A0A6H0XML3</accession>
<dbReference type="OrthoDB" id="185373at2759"/>
<dbReference type="InterPro" id="IPR050667">
    <property type="entry name" value="PPR-containing_protein"/>
</dbReference>
<dbReference type="PANTHER" id="PTHR47939">
    <property type="entry name" value="MEMBRANE-ASSOCIATED SALT-INDUCIBLE PROTEIN-LIKE"/>
    <property type="match status" value="1"/>
</dbReference>
<dbReference type="AlphaFoldDB" id="A0A6H0XML3"/>
<dbReference type="PANTHER" id="PTHR47939:SF5">
    <property type="entry name" value="PENTACOTRIPEPTIDE-REPEAT REGION OF PRORP DOMAIN-CONTAINING PROTEIN"/>
    <property type="match status" value="1"/>
</dbReference>
<gene>
    <name evidence="1" type="ORF">AMS68_001481</name>
</gene>
<sequence>MMDLVKRQRMQARLPEVQAVQEAVKAYLKSRTSKSSNRIPDTQALLLLQSYEYILGQNSDAAEADADAQKSAPIDTELCSAALWSMSNEVAPAHLKLARLLYNTKRQYAPVTMLSIELRALVRMACGLDKAAEALHVLEEGRRHTELPPPQTKDRTLLAYAYGLVLEAYSRKSDKSGLLKTLNAGKWFDFDATTEAAISMVIFYSNHEDPANLEKWVMRLSSSKSDEQDQSVFAEPLRAALDYCWRSKRLDLGHGFVRAMMTSNPCKPVWDEILVWGFLLQKSVDEVNRMMNVMVQSNKGLAKDRSQRRLPDTSTINRLVETAIADKDPYVAERLIATGKERGIEPDARTLTLQMQYRLDVKDVDGALIAYKHLQSKDLSSNDDVPAVNRLLVALCTSGRHDFDTIMNVAADLSDRRAIFEPSTVQTLAVLHLERDEVQDVQDLIRTHAHGYSSADRADLRTAIKDFCLKKTTPVASLWDAYHILRQDFDEMPREDRTQIMQACFDRNRADMALHVFSHMRAHSRDDTIPDADTYLAAFLGAGQIKDGKCLRALHNQMKIDTTVNVTTRMLNGLMIAYTDCQQGEEALDIWDDISASQEGPTYNSIQIAFRVCEKTSFADVKAQEIWSRLRRNGVEVDQSLWAAYIAALVGNGDVNNAVTTLEQAYQKDEVELDPLMLGSLYNAAILSHKHPLVAMWASKEHSEAWAKLQEVGLAFGEYRFKSYQVDRSVKP</sequence>
<evidence type="ECO:0000313" key="1">
    <source>
        <dbReference type="EMBL" id="QIW95963.1"/>
    </source>
</evidence>
<evidence type="ECO:0008006" key="3">
    <source>
        <dbReference type="Google" id="ProtNLM"/>
    </source>
</evidence>
<dbReference type="EMBL" id="CP051139">
    <property type="protein sequence ID" value="QIW95963.1"/>
    <property type="molecule type" value="Genomic_DNA"/>
</dbReference>
<dbReference type="InterPro" id="IPR011990">
    <property type="entry name" value="TPR-like_helical_dom_sf"/>
</dbReference>
<name>A0A6H0XML3_9PEZI</name>
<dbReference type="Proteomes" id="UP000503462">
    <property type="component" value="Chromosome 1"/>
</dbReference>
<keyword evidence="2" id="KW-1185">Reference proteome</keyword>
<evidence type="ECO:0000313" key="2">
    <source>
        <dbReference type="Proteomes" id="UP000503462"/>
    </source>
</evidence>
<organism evidence="1 2">
    <name type="scientific">Peltaster fructicola</name>
    <dbReference type="NCBI Taxonomy" id="286661"/>
    <lineage>
        <taxon>Eukaryota</taxon>
        <taxon>Fungi</taxon>
        <taxon>Dikarya</taxon>
        <taxon>Ascomycota</taxon>
        <taxon>Pezizomycotina</taxon>
        <taxon>Dothideomycetes</taxon>
        <taxon>Dothideomycetes incertae sedis</taxon>
        <taxon>Peltaster</taxon>
    </lineage>
</organism>
<proteinExistence type="predicted"/>
<dbReference type="Gene3D" id="1.25.40.10">
    <property type="entry name" value="Tetratricopeptide repeat domain"/>
    <property type="match status" value="2"/>
</dbReference>